<dbReference type="CDD" id="cd00448">
    <property type="entry name" value="YjgF_YER057c_UK114_family"/>
    <property type="match status" value="1"/>
</dbReference>
<keyword evidence="3" id="KW-1185">Reference proteome</keyword>
<comment type="caution">
    <text evidence="2">The sequence shown here is derived from an EMBL/GenBank/DDBJ whole genome shotgun (WGS) entry which is preliminary data.</text>
</comment>
<sequence>MKGALYFLLTLLTAASTLGQPTSLDANFTSPQGVGIYNPSLSFTPTGTWSLMSAAGSTLYVSGMRGVHPSNDSLVPIGEPRIRQAFQNMADLVSYAGGDLTSCLRLVVYVSDMYRWRPVVNNVTREFWPDPESYCPRTIVEVQRLNDDDICEVEGTFWVGQQET</sequence>
<proteinExistence type="predicted"/>
<keyword evidence="1" id="KW-0732">Signal</keyword>
<dbReference type="Pfam" id="PF01042">
    <property type="entry name" value="Ribonuc_L-PSP"/>
    <property type="match status" value="1"/>
</dbReference>
<evidence type="ECO:0000256" key="1">
    <source>
        <dbReference type="SAM" id="SignalP"/>
    </source>
</evidence>
<gene>
    <name evidence="2" type="ORF">OHC33_001956</name>
</gene>
<organism evidence="2 3">
    <name type="scientific">Knufia fluminis</name>
    <dbReference type="NCBI Taxonomy" id="191047"/>
    <lineage>
        <taxon>Eukaryota</taxon>
        <taxon>Fungi</taxon>
        <taxon>Dikarya</taxon>
        <taxon>Ascomycota</taxon>
        <taxon>Pezizomycotina</taxon>
        <taxon>Eurotiomycetes</taxon>
        <taxon>Chaetothyriomycetidae</taxon>
        <taxon>Chaetothyriales</taxon>
        <taxon>Trichomeriaceae</taxon>
        <taxon>Knufia</taxon>
    </lineage>
</organism>
<dbReference type="AlphaFoldDB" id="A0AAN8FDP7"/>
<name>A0AAN8FDP7_9EURO</name>
<dbReference type="Proteomes" id="UP001316803">
    <property type="component" value="Unassembled WGS sequence"/>
</dbReference>
<accession>A0AAN8FDP7</accession>
<reference evidence="2 3" key="1">
    <citation type="submission" date="2022-12" db="EMBL/GenBank/DDBJ databases">
        <title>Genomic features and morphological characterization of a novel Knufia sp. strain isolated from spacecraft assembly facility.</title>
        <authorList>
            <person name="Teixeira M."/>
            <person name="Chander A.M."/>
            <person name="Stajich J.E."/>
            <person name="Venkateswaran K."/>
        </authorList>
    </citation>
    <scope>NUCLEOTIDE SEQUENCE [LARGE SCALE GENOMIC DNA]</scope>
    <source>
        <strain evidence="2 3">FJI-L2-BK-P2</strain>
    </source>
</reference>
<dbReference type="InterPro" id="IPR006175">
    <property type="entry name" value="YjgF/YER057c/UK114"/>
</dbReference>
<feature type="chain" id="PRO_5042991902" evidence="1">
    <location>
        <begin position="20"/>
        <end position="164"/>
    </location>
</feature>
<evidence type="ECO:0000313" key="2">
    <source>
        <dbReference type="EMBL" id="KAK5956471.1"/>
    </source>
</evidence>
<dbReference type="EMBL" id="JAKLMC020000004">
    <property type="protein sequence ID" value="KAK5956471.1"/>
    <property type="molecule type" value="Genomic_DNA"/>
</dbReference>
<dbReference type="Gene3D" id="3.30.1330.40">
    <property type="entry name" value="RutC-like"/>
    <property type="match status" value="1"/>
</dbReference>
<dbReference type="SUPFAM" id="SSF55298">
    <property type="entry name" value="YjgF-like"/>
    <property type="match status" value="1"/>
</dbReference>
<dbReference type="InterPro" id="IPR035959">
    <property type="entry name" value="RutC-like_sf"/>
</dbReference>
<feature type="signal peptide" evidence="1">
    <location>
        <begin position="1"/>
        <end position="19"/>
    </location>
</feature>
<protein>
    <submittedName>
        <fullName evidence="2">Uncharacterized protein</fullName>
    </submittedName>
</protein>
<evidence type="ECO:0000313" key="3">
    <source>
        <dbReference type="Proteomes" id="UP001316803"/>
    </source>
</evidence>